<evidence type="ECO:0000313" key="1">
    <source>
        <dbReference type="EMBL" id="PIR96305.1"/>
    </source>
</evidence>
<accession>A0A2H0VB44</accession>
<reference evidence="2" key="1">
    <citation type="submission" date="2017-09" db="EMBL/GenBank/DDBJ databases">
        <title>Depth-based differentiation of microbial function through sediment-hosted aquifers and enrichment of novel symbionts in the deep terrestrial subsurface.</title>
        <authorList>
            <person name="Probst A.J."/>
            <person name="Ladd B."/>
            <person name="Jarett J.K."/>
            <person name="Geller-Mcgrath D.E."/>
            <person name="Sieber C.M.K."/>
            <person name="Emerson J.B."/>
            <person name="Anantharaman K."/>
            <person name="Thomas B.C."/>
            <person name="Malmstrom R."/>
            <person name="Stieglmeier M."/>
            <person name="Klingl A."/>
            <person name="Woyke T."/>
            <person name="Ryan C.M."/>
            <person name="Banfield J.F."/>
        </authorList>
    </citation>
    <scope>NUCLEOTIDE SEQUENCE [LARGE SCALE GENOMIC DNA]</scope>
</reference>
<proteinExistence type="predicted"/>
<name>A0A2H0VB44_9BACT</name>
<sequence length="101" mass="11040">MIGSKFCFTHNPDTKELKRAAVIKGGKMSKKSRSLFPPVILTQPKDVVALLAATINEVRGGSMELRIANCIGYLSGHLIKAIEIADLGERVSKLEEAFNKK</sequence>
<evidence type="ECO:0000313" key="2">
    <source>
        <dbReference type="Proteomes" id="UP000230922"/>
    </source>
</evidence>
<gene>
    <name evidence="1" type="ORF">COT92_01895</name>
</gene>
<dbReference type="AlphaFoldDB" id="A0A2H0VB44"/>
<protein>
    <submittedName>
        <fullName evidence="1">Uncharacterized protein</fullName>
    </submittedName>
</protein>
<dbReference type="Proteomes" id="UP000230922">
    <property type="component" value="Unassembled WGS sequence"/>
</dbReference>
<organism evidence="1 2">
    <name type="scientific">Candidatus Doudnabacteria bacterium CG10_big_fil_rev_8_21_14_0_10_42_18</name>
    <dbReference type="NCBI Taxonomy" id="1974552"/>
    <lineage>
        <taxon>Bacteria</taxon>
        <taxon>Candidatus Doudnaibacteriota</taxon>
    </lineage>
</organism>
<comment type="caution">
    <text evidence="1">The sequence shown here is derived from an EMBL/GenBank/DDBJ whole genome shotgun (WGS) entry which is preliminary data.</text>
</comment>
<dbReference type="EMBL" id="PFAK01000030">
    <property type="protein sequence ID" value="PIR96305.1"/>
    <property type="molecule type" value="Genomic_DNA"/>
</dbReference>